<sequence length="59" mass="6956">MFYYYGRKKQIAKHYPSPNFEAIVEPFAGSAAYSLYRENWQKDVFLVEKMRASPRFGNG</sequence>
<evidence type="ECO:0000313" key="2">
    <source>
        <dbReference type="Proteomes" id="UP000032946"/>
    </source>
</evidence>
<dbReference type="GO" id="GO:0032259">
    <property type="term" value="P:methylation"/>
    <property type="evidence" value="ECO:0007669"/>
    <property type="project" value="UniProtKB-KW"/>
</dbReference>
<proteinExistence type="predicted"/>
<dbReference type="Proteomes" id="UP000032946">
    <property type="component" value="Chromosome"/>
</dbReference>
<dbReference type="AlphaFoldDB" id="A0A9P1KHN6"/>
<evidence type="ECO:0008006" key="3">
    <source>
        <dbReference type="Google" id="ProtNLM"/>
    </source>
</evidence>
<dbReference type="GO" id="GO:0008168">
    <property type="term" value="F:methyltransferase activity"/>
    <property type="evidence" value="ECO:0007669"/>
    <property type="project" value="UniProtKB-KW"/>
</dbReference>
<name>A0A9P1KHN6_9CYAN</name>
<protein>
    <recommendedName>
        <fullName evidence="3">DNA adenine methylase</fullName>
    </recommendedName>
</protein>
<accession>A0A9P1KHN6</accession>
<keyword evidence="1" id="KW-0808">Transferase</keyword>
<dbReference type="RefSeq" id="WP_006668736.1">
    <property type="nucleotide sequence ID" value="NZ_FO818640.1"/>
</dbReference>
<evidence type="ECO:0000313" key="1">
    <source>
        <dbReference type="EMBL" id="CDM96471.1"/>
    </source>
</evidence>
<dbReference type="EMBL" id="FO818640">
    <property type="protein sequence ID" value="CDM96471.1"/>
    <property type="molecule type" value="Genomic_DNA"/>
</dbReference>
<keyword evidence="2" id="KW-1185">Reference proteome</keyword>
<keyword evidence="1" id="KW-0489">Methyltransferase</keyword>
<reference evidence="1 2" key="1">
    <citation type="submission" date="2014-02" db="EMBL/GenBank/DDBJ databases">
        <authorList>
            <person name="Genoscope - CEA"/>
        </authorList>
    </citation>
    <scope>NUCLEOTIDE SEQUENCE [LARGE SCALE GENOMIC DNA]</scope>
    <source>
        <strain evidence="1 2">PCC 8005</strain>
    </source>
</reference>
<gene>
    <name evidence="1" type="ORF">ARTHRO_40880</name>
</gene>
<organism evidence="1 2">
    <name type="scientific">Limnospira indica PCC 8005</name>
    <dbReference type="NCBI Taxonomy" id="376219"/>
    <lineage>
        <taxon>Bacteria</taxon>
        <taxon>Bacillati</taxon>
        <taxon>Cyanobacteriota</taxon>
        <taxon>Cyanophyceae</taxon>
        <taxon>Oscillatoriophycideae</taxon>
        <taxon>Oscillatoriales</taxon>
        <taxon>Sirenicapillariaceae</taxon>
        <taxon>Limnospira</taxon>
    </lineage>
</organism>